<dbReference type="AlphaFoldDB" id="A0AAW1JJE8"/>
<evidence type="ECO:0000256" key="2">
    <source>
        <dbReference type="ARBA" id="ARBA00023157"/>
    </source>
</evidence>
<dbReference type="Gene3D" id="2.40.10.10">
    <property type="entry name" value="Trypsin-like serine proteases"/>
    <property type="match status" value="2"/>
</dbReference>
<feature type="domain" description="Peptidase S1" evidence="5">
    <location>
        <begin position="37"/>
        <end position="275"/>
    </location>
</feature>
<sequence length="276" mass="31005">MVCCIKTSYFTRHKRATRKSEEACTKFGPGIPKKETLLNDVQPGDYQHNVGFSYGISPDDENVEWGLCTGTLISENYVLTVAHCVTHYRNPPLMIRAGTIDMFGEEDRVKPQDVAISDIIVHPDYDKRQYKNDLALVKLAKPVRFTSYVQPACLYTGKDIPDKMVVTGWGRILQTDHKFSDLLLKTHLVLKDSKSCNDTYKNKGIVVQATDFCGLATNTKICHTGSGSASFITDEGDDRVRIVGLTSRALQCAYIVPNVFVRVSNYLDWIESIVWP</sequence>
<dbReference type="PANTHER" id="PTHR24260:SF147">
    <property type="entry name" value="EG:BACR7A4.3 PROTEIN-RELATED"/>
    <property type="match status" value="1"/>
</dbReference>
<comment type="similarity">
    <text evidence="4">Belongs to the peptidase S1 family. CLIP subfamily.</text>
</comment>
<comment type="caution">
    <text evidence="6">The sequence shown here is derived from an EMBL/GenBank/DDBJ whole genome shotgun (WGS) entry which is preliminary data.</text>
</comment>
<dbReference type="Proteomes" id="UP001458880">
    <property type="component" value="Unassembled WGS sequence"/>
</dbReference>
<evidence type="ECO:0000256" key="4">
    <source>
        <dbReference type="ARBA" id="ARBA00024195"/>
    </source>
</evidence>
<dbReference type="InterPro" id="IPR009003">
    <property type="entry name" value="Peptidase_S1_PA"/>
</dbReference>
<keyword evidence="2" id="KW-1015">Disulfide bond</keyword>
<evidence type="ECO:0000256" key="3">
    <source>
        <dbReference type="ARBA" id="ARBA00023180"/>
    </source>
</evidence>
<gene>
    <name evidence="6" type="ORF">QE152_g28441</name>
</gene>
<dbReference type="InterPro" id="IPR001254">
    <property type="entry name" value="Trypsin_dom"/>
</dbReference>
<dbReference type="CDD" id="cd00190">
    <property type="entry name" value="Tryp_SPc"/>
    <property type="match status" value="1"/>
</dbReference>
<dbReference type="GO" id="GO:0004252">
    <property type="term" value="F:serine-type endopeptidase activity"/>
    <property type="evidence" value="ECO:0007669"/>
    <property type="project" value="InterPro"/>
</dbReference>
<accession>A0AAW1JJE8</accession>
<evidence type="ECO:0000313" key="6">
    <source>
        <dbReference type="EMBL" id="KAK9704177.1"/>
    </source>
</evidence>
<dbReference type="SUPFAM" id="SSF50494">
    <property type="entry name" value="Trypsin-like serine proteases"/>
    <property type="match status" value="1"/>
</dbReference>
<name>A0AAW1JJE8_POPJA</name>
<keyword evidence="1" id="KW-0732">Signal</keyword>
<dbReference type="GO" id="GO:0006508">
    <property type="term" value="P:proteolysis"/>
    <property type="evidence" value="ECO:0007669"/>
    <property type="project" value="InterPro"/>
</dbReference>
<dbReference type="InterPro" id="IPR051333">
    <property type="entry name" value="CLIP_Serine_Protease"/>
</dbReference>
<dbReference type="InterPro" id="IPR043504">
    <property type="entry name" value="Peptidase_S1_PA_chymotrypsin"/>
</dbReference>
<dbReference type="PRINTS" id="PR00722">
    <property type="entry name" value="CHYMOTRYPSIN"/>
</dbReference>
<dbReference type="FunFam" id="2.40.10.10:FF:000028">
    <property type="entry name" value="Serine protease easter"/>
    <property type="match status" value="1"/>
</dbReference>
<dbReference type="Pfam" id="PF00089">
    <property type="entry name" value="Trypsin"/>
    <property type="match status" value="1"/>
</dbReference>
<reference evidence="6 7" key="1">
    <citation type="journal article" date="2024" name="BMC Genomics">
        <title>De novo assembly and annotation of Popillia japonica's genome with initial clues to its potential as an invasive pest.</title>
        <authorList>
            <person name="Cucini C."/>
            <person name="Boschi S."/>
            <person name="Funari R."/>
            <person name="Cardaioli E."/>
            <person name="Iannotti N."/>
            <person name="Marturano G."/>
            <person name="Paoli F."/>
            <person name="Bruttini M."/>
            <person name="Carapelli A."/>
            <person name="Frati F."/>
            <person name="Nardi F."/>
        </authorList>
    </citation>
    <scope>NUCLEOTIDE SEQUENCE [LARGE SCALE GENOMIC DNA]</scope>
    <source>
        <strain evidence="6">DMR45628</strain>
    </source>
</reference>
<dbReference type="PANTHER" id="PTHR24260">
    <property type="match status" value="1"/>
</dbReference>
<keyword evidence="7" id="KW-1185">Reference proteome</keyword>
<organism evidence="6 7">
    <name type="scientific">Popillia japonica</name>
    <name type="common">Japanese beetle</name>
    <dbReference type="NCBI Taxonomy" id="7064"/>
    <lineage>
        <taxon>Eukaryota</taxon>
        <taxon>Metazoa</taxon>
        <taxon>Ecdysozoa</taxon>
        <taxon>Arthropoda</taxon>
        <taxon>Hexapoda</taxon>
        <taxon>Insecta</taxon>
        <taxon>Pterygota</taxon>
        <taxon>Neoptera</taxon>
        <taxon>Endopterygota</taxon>
        <taxon>Coleoptera</taxon>
        <taxon>Polyphaga</taxon>
        <taxon>Scarabaeiformia</taxon>
        <taxon>Scarabaeidae</taxon>
        <taxon>Rutelinae</taxon>
        <taxon>Popillia</taxon>
    </lineage>
</organism>
<dbReference type="InterPro" id="IPR001314">
    <property type="entry name" value="Peptidase_S1A"/>
</dbReference>
<dbReference type="EMBL" id="JASPKY010000356">
    <property type="protein sequence ID" value="KAK9704177.1"/>
    <property type="molecule type" value="Genomic_DNA"/>
</dbReference>
<proteinExistence type="inferred from homology"/>
<dbReference type="PROSITE" id="PS50240">
    <property type="entry name" value="TRYPSIN_DOM"/>
    <property type="match status" value="1"/>
</dbReference>
<keyword evidence="3" id="KW-0325">Glycoprotein</keyword>
<dbReference type="SMART" id="SM00020">
    <property type="entry name" value="Tryp_SPc"/>
    <property type="match status" value="1"/>
</dbReference>
<evidence type="ECO:0000313" key="7">
    <source>
        <dbReference type="Proteomes" id="UP001458880"/>
    </source>
</evidence>
<evidence type="ECO:0000256" key="1">
    <source>
        <dbReference type="ARBA" id="ARBA00022729"/>
    </source>
</evidence>
<evidence type="ECO:0000259" key="5">
    <source>
        <dbReference type="PROSITE" id="PS50240"/>
    </source>
</evidence>
<protein>
    <submittedName>
        <fullName evidence="6">Trypsin</fullName>
    </submittedName>
</protein>